<dbReference type="STRING" id="431595.K3WZH8"/>
<dbReference type="Gene3D" id="3.30.40.10">
    <property type="entry name" value="Zinc/RING finger domain, C3HC4 (zinc finger)"/>
    <property type="match status" value="1"/>
</dbReference>
<reference evidence="6" key="2">
    <citation type="submission" date="2010-04" db="EMBL/GenBank/DDBJ databases">
        <authorList>
            <person name="Buell R."/>
            <person name="Hamilton J."/>
            <person name="Hostetler J."/>
        </authorList>
    </citation>
    <scope>NUCLEOTIDE SEQUENCE [LARGE SCALE GENOMIC DNA]</scope>
    <source>
        <strain evidence="6">DAOM:BR144</strain>
    </source>
</reference>
<accession>K3WZH8</accession>
<dbReference type="eggNOG" id="KOG0504">
    <property type="taxonomic scope" value="Eukaryota"/>
</dbReference>
<keyword evidence="1" id="KW-0677">Repeat</keyword>
<feature type="region of interest" description="Disordered" evidence="4">
    <location>
        <begin position="14"/>
        <end position="59"/>
    </location>
</feature>
<protein>
    <submittedName>
        <fullName evidence="5">Uncharacterized protein</fullName>
    </submittedName>
</protein>
<evidence type="ECO:0000256" key="3">
    <source>
        <dbReference type="PROSITE-ProRule" id="PRU00023"/>
    </source>
</evidence>
<dbReference type="PANTHER" id="PTHR24171">
    <property type="entry name" value="ANKYRIN REPEAT DOMAIN-CONTAINING PROTEIN 39-RELATED"/>
    <property type="match status" value="1"/>
</dbReference>
<proteinExistence type="predicted"/>
<dbReference type="VEuPathDB" id="FungiDB:PYU1_G010356"/>
<evidence type="ECO:0000256" key="2">
    <source>
        <dbReference type="ARBA" id="ARBA00023043"/>
    </source>
</evidence>
<evidence type="ECO:0000313" key="5">
    <source>
        <dbReference type="EnsemblProtists" id="PYU1_T010377"/>
    </source>
</evidence>
<dbReference type="SMART" id="SM00248">
    <property type="entry name" value="ANK"/>
    <property type="match status" value="4"/>
</dbReference>
<dbReference type="Gene3D" id="1.25.40.20">
    <property type="entry name" value="Ankyrin repeat-containing domain"/>
    <property type="match status" value="1"/>
</dbReference>
<name>K3WZH8_GLOUD</name>
<dbReference type="InterPro" id="IPR036770">
    <property type="entry name" value="Ankyrin_rpt-contain_sf"/>
</dbReference>
<dbReference type="Pfam" id="PF12796">
    <property type="entry name" value="Ank_2"/>
    <property type="match status" value="1"/>
</dbReference>
<dbReference type="InParanoid" id="K3WZH8"/>
<dbReference type="OMA" id="GLMCYEV"/>
<keyword evidence="6" id="KW-1185">Reference proteome</keyword>
<dbReference type="EMBL" id="GL376602">
    <property type="status" value="NOT_ANNOTATED_CDS"/>
    <property type="molecule type" value="Genomic_DNA"/>
</dbReference>
<keyword evidence="2 3" id="KW-0040">ANK repeat</keyword>
<dbReference type="PROSITE" id="PS50088">
    <property type="entry name" value="ANK_REPEAT"/>
    <property type="match status" value="2"/>
</dbReference>
<evidence type="ECO:0000256" key="1">
    <source>
        <dbReference type="ARBA" id="ARBA00022737"/>
    </source>
</evidence>
<dbReference type="InterPro" id="IPR002110">
    <property type="entry name" value="Ankyrin_rpt"/>
</dbReference>
<feature type="compositionally biased region" description="Basic and acidic residues" evidence="4">
    <location>
        <begin position="14"/>
        <end position="26"/>
    </location>
</feature>
<dbReference type="PROSITE" id="PS50297">
    <property type="entry name" value="ANK_REP_REGION"/>
    <property type="match status" value="2"/>
</dbReference>
<dbReference type="Proteomes" id="UP000019132">
    <property type="component" value="Unassembled WGS sequence"/>
</dbReference>
<dbReference type="InterPro" id="IPR013083">
    <property type="entry name" value="Znf_RING/FYVE/PHD"/>
</dbReference>
<dbReference type="HOGENOM" id="CLU_054309_0_0_1"/>
<evidence type="ECO:0000256" key="4">
    <source>
        <dbReference type="SAM" id="MobiDB-lite"/>
    </source>
</evidence>
<reference evidence="5" key="3">
    <citation type="submission" date="2015-02" db="UniProtKB">
        <authorList>
            <consortium name="EnsemblProtists"/>
        </authorList>
    </citation>
    <scope>IDENTIFICATION</scope>
    <source>
        <strain evidence="5">DAOM BR144</strain>
    </source>
</reference>
<feature type="repeat" description="ANK" evidence="3">
    <location>
        <begin position="114"/>
        <end position="138"/>
    </location>
</feature>
<dbReference type="SUPFAM" id="SSF48403">
    <property type="entry name" value="Ankyrin repeat"/>
    <property type="match status" value="1"/>
</dbReference>
<sequence>MEVLVDKYGDAHEDQMFLPTDDDRYMDGGGGDTYSGGSDTRTSDVSLPTPPRKSSSRLNAEEVFQKNIVGILNKRGYNVRDSILAESSETSTASITSTGSNISSVLLGLREPVHGQGPLHIAVRKGDCQVLDAVLENGYADEIINVQDNNGNTALHFAAGSWRRPQCMPMMVSLLTAGADVNIKNKRGLTPIAVHMLTLKIDNPTVLLKLLEYGADPDTEIERSSLLHIAARRDFGVISGVLVAFRASLTALNQDGLMCFEVASKRIKRFMVRSIHSPPTYVPQSQRNKCMLCNQTLLSPKKVVSNFLKRMVGMKVSRHQCNCYHCGLIYCVDCLKRTQVPDMIPFTRSPEDRRDKIKTCRLCESTLLERLQKEKAQRAFDAHLMGFGAAA</sequence>
<dbReference type="EnsemblProtists" id="PYU1_T010377">
    <property type="protein sequence ID" value="PYU1_T010377"/>
    <property type="gene ID" value="PYU1_G010356"/>
</dbReference>
<feature type="repeat" description="ANK" evidence="3">
    <location>
        <begin position="150"/>
        <end position="186"/>
    </location>
</feature>
<evidence type="ECO:0000313" key="6">
    <source>
        <dbReference type="Proteomes" id="UP000019132"/>
    </source>
</evidence>
<feature type="compositionally biased region" description="Low complexity" evidence="4">
    <location>
        <begin position="35"/>
        <end position="44"/>
    </location>
</feature>
<reference evidence="6" key="1">
    <citation type="journal article" date="2010" name="Genome Biol.">
        <title>Genome sequence of the necrotrophic plant pathogen Pythium ultimum reveals original pathogenicity mechanisms and effector repertoire.</title>
        <authorList>
            <person name="Levesque C.A."/>
            <person name="Brouwer H."/>
            <person name="Cano L."/>
            <person name="Hamilton J.P."/>
            <person name="Holt C."/>
            <person name="Huitema E."/>
            <person name="Raffaele S."/>
            <person name="Robideau G.P."/>
            <person name="Thines M."/>
            <person name="Win J."/>
            <person name="Zerillo M.M."/>
            <person name="Beakes G.W."/>
            <person name="Boore J.L."/>
            <person name="Busam D."/>
            <person name="Dumas B."/>
            <person name="Ferriera S."/>
            <person name="Fuerstenberg S.I."/>
            <person name="Gachon C.M."/>
            <person name="Gaulin E."/>
            <person name="Govers F."/>
            <person name="Grenville-Briggs L."/>
            <person name="Horner N."/>
            <person name="Hostetler J."/>
            <person name="Jiang R.H."/>
            <person name="Johnson J."/>
            <person name="Krajaejun T."/>
            <person name="Lin H."/>
            <person name="Meijer H.J."/>
            <person name="Moore B."/>
            <person name="Morris P."/>
            <person name="Phuntmart V."/>
            <person name="Puiu D."/>
            <person name="Shetty J."/>
            <person name="Stajich J.E."/>
            <person name="Tripathy S."/>
            <person name="Wawra S."/>
            <person name="van West P."/>
            <person name="Whitty B.R."/>
            <person name="Coutinho P.M."/>
            <person name="Henrissat B."/>
            <person name="Martin F."/>
            <person name="Thomas P.D."/>
            <person name="Tyler B.M."/>
            <person name="De Vries R.P."/>
            <person name="Kamoun S."/>
            <person name="Yandell M."/>
            <person name="Tisserat N."/>
            <person name="Buell C.R."/>
        </authorList>
    </citation>
    <scope>NUCLEOTIDE SEQUENCE</scope>
    <source>
        <strain evidence="6">DAOM:BR144</strain>
    </source>
</reference>
<organism evidence="5 6">
    <name type="scientific">Globisporangium ultimum (strain ATCC 200006 / CBS 805.95 / DAOM BR144)</name>
    <name type="common">Pythium ultimum</name>
    <dbReference type="NCBI Taxonomy" id="431595"/>
    <lineage>
        <taxon>Eukaryota</taxon>
        <taxon>Sar</taxon>
        <taxon>Stramenopiles</taxon>
        <taxon>Oomycota</taxon>
        <taxon>Peronosporomycetes</taxon>
        <taxon>Pythiales</taxon>
        <taxon>Pythiaceae</taxon>
        <taxon>Globisporangium</taxon>
    </lineage>
</organism>
<dbReference type="AlphaFoldDB" id="K3WZH8"/>